<feature type="transmembrane region" description="Helical" evidence="6">
    <location>
        <begin position="119"/>
        <end position="135"/>
    </location>
</feature>
<comment type="subcellular location">
    <subcellularLocation>
        <location evidence="1">Cell membrane</location>
        <topology evidence="1">Multi-pass membrane protein</topology>
    </subcellularLocation>
</comment>
<keyword evidence="4 6" id="KW-1133">Transmembrane helix</keyword>
<evidence type="ECO:0000313" key="8">
    <source>
        <dbReference type="Proteomes" id="UP000593601"/>
    </source>
</evidence>
<dbReference type="GO" id="GO:0016791">
    <property type="term" value="F:phosphatase activity"/>
    <property type="evidence" value="ECO:0007669"/>
    <property type="project" value="TreeGrafter"/>
</dbReference>
<dbReference type="SUPFAM" id="SSF56784">
    <property type="entry name" value="HAD-like"/>
    <property type="match status" value="1"/>
</dbReference>
<dbReference type="AlphaFoldDB" id="A0A7M2RHL6"/>
<dbReference type="PANTHER" id="PTHR10000:SF8">
    <property type="entry name" value="HAD SUPERFAMILY HYDROLASE-LIKE, TYPE 3"/>
    <property type="match status" value="1"/>
</dbReference>
<dbReference type="GO" id="GO:0005829">
    <property type="term" value="C:cytosol"/>
    <property type="evidence" value="ECO:0007669"/>
    <property type="project" value="TreeGrafter"/>
</dbReference>
<feature type="transmembrane region" description="Helical" evidence="6">
    <location>
        <begin position="12"/>
        <end position="32"/>
    </location>
</feature>
<evidence type="ECO:0000256" key="4">
    <source>
        <dbReference type="ARBA" id="ARBA00022989"/>
    </source>
</evidence>
<dbReference type="EMBL" id="CP063304">
    <property type="protein sequence ID" value="QOV19484.1"/>
    <property type="molecule type" value="Genomic_DNA"/>
</dbReference>
<organism evidence="7 8">
    <name type="scientific">Blautia liquoris</name>
    <dbReference type="NCBI Taxonomy" id="2779518"/>
    <lineage>
        <taxon>Bacteria</taxon>
        <taxon>Bacillati</taxon>
        <taxon>Bacillota</taxon>
        <taxon>Clostridia</taxon>
        <taxon>Lachnospirales</taxon>
        <taxon>Lachnospiraceae</taxon>
        <taxon>Blautia</taxon>
    </lineage>
</organism>
<keyword evidence="3 6" id="KW-0812">Transmembrane</keyword>
<dbReference type="Proteomes" id="UP000593601">
    <property type="component" value="Chromosome"/>
</dbReference>
<dbReference type="Gene3D" id="3.30.1240.10">
    <property type="match status" value="1"/>
</dbReference>
<keyword evidence="7" id="KW-0378">Hydrolase</keyword>
<feature type="transmembrane region" description="Helical" evidence="6">
    <location>
        <begin position="64"/>
        <end position="84"/>
    </location>
</feature>
<evidence type="ECO:0000256" key="1">
    <source>
        <dbReference type="ARBA" id="ARBA00004651"/>
    </source>
</evidence>
<evidence type="ECO:0000313" key="7">
    <source>
        <dbReference type="EMBL" id="QOV19484.1"/>
    </source>
</evidence>
<keyword evidence="8" id="KW-1185">Reference proteome</keyword>
<dbReference type="InterPro" id="IPR023214">
    <property type="entry name" value="HAD_sf"/>
</dbReference>
<name>A0A7M2RHL6_9FIRM</name>
<proteinExistence type="predicted"/>
<dbReference type="RefSeq" id="WP_193735804.1">
    <property type="nucleotide sequence ID" value="NZ_CP063304.1"/>
</dbReference>
<dbReference type="GO" id="GO:0005886">
    <property type="term" value="C:plasma membrane"/>
    <property type="evidence" value="ECO:0007669"/>
    <property type="project" value="UniProtKB-SubCell"/>
</dbReference>
<gene>
    <name evidence="7" type="ORF">INP51_00420</name>
</gene>
<evidence type="ECO:0000256" key="2">
    <source>
        <dbReference type="ARBA" id="ARBA00022475"/>
    </source>
</evidence>
<reference evidence="7 8" key="1">
    <citation type="submission" date="2020-10" db="EMBL/GenBank/DDBJ databases">
        <title>Blautia liquoris sp.nov., isolated from the mud in a fermentation cellar used for the production of Chinese strong-flavoured liquor.</title>
        <authorList>
            <person name="Lu L."/>
        </authorList>
    </citation>
    <scope>NUCLEOTIDE SEQUENCE [LARGE SCALE GENOMIC DNA]</scope>
    <source>
        <strain evidence="7 8">LZLJ-3</strain>
    </source>
</reference>
<protein>
    <submittedName>
        <fullName evidence="7">HAD hydrolase family protein</fullName>
    </submittedName>
</protein>
<dbReference type="InterPro" id="IPR010343">
    <property type="entry name" value="ArAE_1"/>
</dbReference>
<sequence length="427" mass="48055">MIRVPNKIPPVGMRMIKSAVAVFICFIINMILGGTRDVIQAIIAACICIQSRMDYSARTGFERIAGTLIGAVFGYLIALLLRFFPHMEALGGLPKYVLISLAVVPVIYTSVLLKLNNSAIMGCVVLFSMTLGPVGNDPIFYALNRVVDTLIGIVVAIGVNYFELPHHHNNDILFISGLDDTLLNMNESLSSYSKIELNRMISQGAKFTVFTNRTPASLVEVIKGIDLNLPVIAMDGAVLYDVRQNEYLKLYMISGATTKKLLSFFDNQKANCFINTFIGEIAVTFCPEHMTMAEEKEYLFYRKSPYRQYVKSKFPMGHEAVYIYAFADHDTIHTLNEELCRQDFSKKLKIKVVPSKAFPGNDYLRIYSRNASKSNMIEYLKEYIGVEDVITFGDYASDDDIVIHDEDTNKVIKTMRKLYRPLGIKIG</sequence>
<evidence type="ECO:0000256" key="3">
    <source>
        <dbReference type="ARBA" id="ARBA00022692"/>
    </source>
</evidence>
<feature type="transmembrane region" description="Helical" evidence="6">
    <location>
        <begin position="96"/>
        <end position="113"/>
    </location>
</feature>
<dbReference type="InterPro" id="IPR036412">
    <property type="entry name" value="HAD-like_sf"/>
</dbReference>
<dbReference type="PANTHER" id="PTHR10000">
    <property type="entry name" value="PHOSPHOSERINE PHOSPHATASE"/>
    <property type="match status" value="1"/>
</dbReference>
<keyword evidence="5 6" id="KW-0472">Membrane</keyword>
<accession>A0A7M2RHL6</accession>
<dbReference type="Gene3D" id="3.40.50.1000">
    <property type="entry name" value="HAD superfamily/HAD-like"/>
    <property type="match status" value="1"/>
</dbReference>
<evidence type="ECO:0000256" key="5">
    <source>
        <dbReference type="ARBA" id="ARBA00023136"/>
    </source>
</evidence>
<evidence type="ECO:0000256" key="6">
    <source>
        <dbReference type="SAM" id="Phobius"/>
    </source>
</evidence>
<dbReference type="Pfam" id="PF06081">
    <property type="entry name" value="ArAE_1"/>
    <property type="match status" value="1"/>
</dbReference>
<keyword evidence="2" id="KW-1003">Cell membrane</keyword>
<dbReference type="GO" id="GO:0000287">
    <property type="term" value="F:magnesium ion binding"/>
    <property type="evidence" value="ECO:0007669"/>
    <property type="project" value="TreeGrafter"/>
</dbReference>
<dbReference type="KEGG" id="bliq:INP51_00420"/>
<dbReference type="Pfam" id="PF08282">
    <property type="entry name" value="Hydrolase_3"/>
    <property type="match status" value="1"/>
</dbReference>